<dbReference type="PANTHER" id="PTHR43630:SF1">
    <property type="entry name" value="POLY-BETA-1,6-N-ACETYL-D-GLUCOSAMINE SYNTHASE"/>
    <property type="match status" value="1"/>
</dbReference>
<dbReference type="CDD" id="cd06423">
    <property type="entry name" value="CESA_like"/>
    <property type="match status" value="1"/>
</dbReference>
<dbReference type="GO" id="GO:0016757">
    <property type="term" value="F:glycosyltransferase activity"/>
    <property type="evidence" value="ECO:0007669"/>
    <property type="project" value="UniProtKB-KW"/>
</dbReference>
<keyword evidence="2 5" id="KW-0328">Glycosyltransferase</keyword>
<sequence length="473" mass="51596">MADTFVGSSGKRRLIWRLMLALTLLGGTSAVGVLLIGLLGIYPMSPLFVSAALFLLASFTVVGFLNKAGVTATVELQRRQLRRQTRKGQRAPTDACRSAQEFLPKLSVIVPAYNEAVGIEAAVRSFVTSDYPNVEMIVVDDGSTDGTATVVEQLGLPGVRLVRQSNAGKAAALQHGIALAAAEVLVLVDADTVFEPGTLRRLVQPLADPAVGAVAGNIKVGNRGGLLGRWQHLEYVLGHSLNRRLYHLIGVMPTVPGAIGAWRRQALRDIGGITSDTLAEDTDASLAICRSGWRIAYAADARAWTEAPDTLHALWRQRYRWCYGTLQAMWKHRHAVTEGGALGRFVLPYMVLGEIIFPLLALVADVMTVGALRNNNTWLVAVPLFVAIEALFGIYALRLDGECVRPLWALPLRQFVYRQLMYLVLIRSLWTVVRGTRFRWHTMRRSGTAANALQVMPAAMVTALRASTPVSAR</sequence>
<evidence type="ECO:0000313" key="6">
    <source>
        <dbReference type="Proteomes" id="UP001432062"/>
    </source>
</evidence>
<name>A0ABZ1YTK8_9NOCA</name>
<feature type="transmembrane region" description="Helical" evidence="4">
    <location>
        <begin position="378"/>
        <end position="397"/>
    </location>
</feature>
<evidence type="ECO:0000256" key="2">
    <source>
        <dbReference type="ARBA" id="ARBA00022676"/>
    </source>
</evidence>
<organism evidence="5 6">
    <name type="scientific">Nocardia vinacea</name>
    <dbReference type="NCBI Taxonomy" id="96468"/>
    <lineage>
        <taxon>Bacteria</taxon>
        <taxon>Bacillati</taxon>
        <taxon>Actinomycetota</taxon>
        <taxon>Actinomycetes</taxon>
        <taxon>Mycobacteriales</taxon>
        <taxon>Nocardiaceae</taxon>
        <taxon>Nocardia</taxon>
    </lineage>
</organism>
<evidence type="ECO:0000256" key="1">
    <source>
        <dbReference type="ARBA" id="ARBA00006739"/>
    </source>
</evidence>
<evidence type="ECO:0000256" key="4">
    <source>
        <dbReference type="SAM" id="Phobius"/>
    </source>
</evidence>
<dbReference type="EC" id="2.4.-.-" evidence="5"/>
<accession>A0ABZ1YTK8</accession>
<dbReference type="RefSeq" id="WP_329410288.1">
    <property type="nucleotide sequence ID" value="NZ_CP109441.1"/>
</dbReference>
<feature type="transmembrane region" description="Helical" evidence="4">
    <location>
        <begin position="48"/>
        <end position="74"/>
    </location>
</feature>
<feature type="transmembrane region" description="Helical" evidence="4">
    <location>
        <begin position="346"/>
        <end position="366"/>
    </location>
</feature>
<dbReference type="Gene3D" id="3.90.550.10">
    <property type="entry name" value="Spore Coat Polysaccharide Biosynthesis Protein SpsA, Chain A"/>
    <property type="match status" value="1"/>
</dbReference>
<keyword evidence="4" id="KW-0472">Membrane</keyword>
<dbReference type="InterPro" id="IPR029044">
    <property type="entry name" value="Nucleotide-diphossugar_trans"/>
</dbReference>
<evidence type="ECO:0000313" key="5">
    <source>
        <dbReference type="EMBL" id="WUV46508.1"/>
    </source>
</evidence>
<evidence type="ECO:0000256" key="3">
    <source>
        <dbReference type="ARBA" id="ARBA00022679"/>
    </source>
</evidence>
<feature type="transmembrane region" description="Helical" evidence="4">
    <location>
        <begin position="18"/>
        <end position="42"/>
    </location>
</feature>
<protein>
    <submittedName>
        <fullName evidence="5">Glycosyltransferase</fullName>
        <ecNumber evidence="5">2.4.-.-</ecNumber>
    </submittedName>
</protein>
<keyword evidence="3 5" id="KW-0808">Transferase</keyword>
<dbReference type="PANTHER" id="PTHR43630">
    <property type="entry name" value="POLY-BETA-1,6-N-ACETYL-D-GLUCOSAMINE SYNTHASE"/>
    <property type="match status" value="1"/>
</dbReference>
<comment type="similarity">
    <text evidence="1">Belongs to the glycosyltransferase 2 family.</text>
</comment>
<keyword evidence="6" id="KW-1185">Reference proteome</keyword>
<dbReference type="Pfam" id="PF13641">
    <property type="entry name" value="Glyco_tranf_2_3"/>
    <property type="match status" value="1"/>
</dbReference>
<reference evidence="5" key="1">
    <citation type="submission" date="2022-10" db="EMBL/GenBank/DDBJ databases">
        <title>The complete genomes of actinobacterial strains from the NBC collection.</title>
        <authorList>
            <person name="Joergensen T.S."/>
            <person name="Alvarez Arevalo M."/>
            <person name="Sterndorff E.B."/>
            <person name="Faurdal D."/>
            <person name="Vuksanovic O."/>
            <person name="Mourched A.-S."/>
            <person name="Charusanti P."/>
            <person name="Shaw S."/>
            <person name="Blin K."/>
            <person name="Weber T."/>
        </authorList>
    </citation>
    <scope>NUCLEOTIDE SEQUENCE</scope>
    <source>
        <strain evidence="5">NBC_01482</strain>
    </source>
</reference>
<keyword evidence="4" id="KW-0812">Transmembrane</keyword>
<proteinExistence type="inferred from homology"/>
<dbReference type="Proteomes" id="UP001432062">
    <property type="component" value="Chromosome"/>
</dbReference>
<keyword evidence="4" id="KW-1133">Transmembrane helix</keyword>
<gene>
    <name evidence="5" type="ORF">OG563_47020</name>
</gene>
<dbReference type="EMBL" id="CP109441">
    <property type="protein sequence ID" value="WUV46508.1"/>
    <property type="molecule type" value="Genomic_DNA"/>
</dbReference>
<dbReference type="SUPFAM" id="SSF53448">
    <property type="entry name" value="Nucleotide-diphospho-sugar transferases"/>
    <property type="match status" value="1"/>
</dbReference>